<gene>
    <name evidence="3" type="ORF">TTHERM_00198090</name>
</gene>
<name>Q22NP0_TETTS</name>
<dbReference type="AlphaFoldDB" id="Q22NP0"/>
<dbReference type="eggNOG" id="KOG2439">
    <property type="taxonomic scope" value="Eukaryota"/>
</dbReference>
<reference evidence="4" key="1">
    <citation type="journal article" date="2006" name="PLoS Biol.">
        <title>Macronuclear genome sequence of the ciliate Tetrahymena thermophila, a model eukaryote.</title>
        <authorList>
            <person name="Eisen J.A."/>
            <person name="Coyne R.S."/>
            <person name="Wu M."/>
            <person name="Wu D."/>
            <person name="Thiagarajan M."/>
            <person name="Wortman J.R."/>
            <person name="Badger J.H."/>
            <person name="Ren Q."/>
            <person name="Amedeo P."/>
            <person name="Jones K.M."/>
            <person name="Tallon L.J."/>
            <person name="Delcher A.L."/>
            <person name="Salzberg S.L."/>
            <person name="Silva J.C."/>
            <person name="Haas B.J."/>
            <person name="Majoros W.H."/>
            <person name="Farzad M."/>
            <person name="Carlton J.M."/>
            <person name="Smith R.K. Jr."/>
            <person name="Garg J."/>
            <person name="Pearlman R.E."/>
            <person name="Karrer K.M."/>
            <person name="Sun L."/>
            <person name="Manning G."/>
            <person name="Elde N.C."/>
            <person name="Turkewitz A.P."/>
            <person name="Asai D.J."/>
            <person name="Wilkes D.E."/>
            <person name="Wang Y."/>
            <person name="Cai H."/>
            <person name="Collins K."/>
            <person name="Stewart B.A."/>
            <person name="Lee S.R."/>
            <person name="Wilamowska K."/>
            <person name="Weinberg Z."/>
            <person name="Ruzzo W.L."/>
            <person name="Wloga D."/>
            <person name="Gaertig J."/>
            <person name="Frankel J."/>
            <person name="Tsao C.-C."/>
            <person name="Gorovsky M.A."/>
            <person name="Keeling P.J."/>
            <person name="Waller R.F."/>
            <person name="Patron N.J."/>
            <person name="Cherry J.M."/>
            <person name="Stover N.A."/>
            <person name="Krieger C.J."/>
            <person name="del Toro C."/>
            <person name="Ryder H.F."/>
            <person name="Williamson S.C."/>
            <person name="Barbeau R.A."/>
            <person name="Hamilton E.P."/>
            <person name="Orias E."/>
        </authorList>
    </citation>
    <scope>NUCLEOTIDE SEQUENCE [LARGE SCALE GENOMIC DNA]</scope>
    <source>
        <strain evidence="4">SB210</strain>
    </source>
</reference>
<dbReference type="Gene3D" id="3.40.950.10">
    <property type="entry name" value="Fe-only Hydrogenase (Larger Subunit), Chain L, domain 3"/>
    <property type="match status" value="1"/>
</dbReference>
<dbReference type="KEGG" id="tet:TTHERM_00198090"/>
<proteinExistence type="inferred from homology"/>
<dbReference type="EMBL" id="GG662857">
    <property type="protein sequence ID" value="EAR86745.2"/>
    <property type="molecule type" value="Genomic_DNA"/>
</dbReference>
<dbReference type="Proteomes" id="UP000009168">
    <property type="component" value="Unassembled WGS sequence"/>
</dbReference>
<feature type="domain" description="Iron hydrogenase large subunit C-terminal" evidence="2">
    <location>
        <begin position="99"/>
        <end position="445"/>
    </location>
</feature>
<dbReference type="InterPro" id="IPR050340">
    <property type="entry name" value="Cytosolic_Fe-S_CAF"/>
</dbReference>
<dbReference type="InParanoid" id="Q22NP0"/>
<dbReference type="STRING" id="312017.Q22NP0"/>
<accession>Q22NP0</accession>
<dbReference type="HOGENOM" id="CLU_018240_0_0_1"/>
<comment type="similarity">
    <text evidence="1">Belongs to the NARF family.</text>
</comment>
<evidence type="ECO:0000256" key="1">
    <source>
        <dbReference type="ARBA" id="ARBA00006596"/>
    </source>
</evidence>
<evidence type="ECO:0000313" key="4">
    <source>
        <dbReference type="Proteomes" id="UP000009168"/>
    </source>
</evidence>
<dbReference type="RefSeq" id="XP_001006990.2">
    <property type="nucleotide sequence ID" value="XM_001006990.3"/>
</dbReference>
<sequence length="515" mass="58946">MFSGTIKIASLDDYISPSQECILPIFDKNSKLKTTEDPTVKAYGMIPQKPDLIKKTAKQTAKVTLSDCLACSGCVTTAETILQQQQSVEEFLLKLQSYKHAVVGISQQARASMAYHFGLSEEHIQRALTYFFQDQLNVQYVFDMRFANQLVLEQAYREFKKRYENKQSVPVLSSECPGWACYAEKAVGEFVIPYMSQVKSPQQVMGSLVKNSLASKMGIESKDILFVSVMPCYDKKVESARKEFERNGIKDVDVVLTAQEIMDLLKKVEGQKLVDVQEQIKQAQTNVNNSNDEESKNELISKEREYIENNIFPYENLDISRIVVSNIEEYLFGDSQTFDQLLLPILSNIFDSTIGSNDYLDYIIRRAASDIHHLNPDQYEIITKQGKNSDFNEIFLVKDGANILSFARVYGLRNIQNIIRNLRQNKCKYDYIEIMACPSGCLNGGGQLKSLDENMKTKDLIEKLQEILRKKSVISNDQNYNNLAFQQIIRDSTNIYFETIFKHIEKLNTQSSLNW</sequence>
<dbReference type="SUPFAM" id="SSF53920">
    <property type="entry name" value="Fe-only hydrogenase"/>
    <property type="match status" value="1"/>
</dbReference>
<dbReference type="GeneID" id="7823493"/>
<dbReference type="Pfam" id="PF02906">
    <property type="entry name" value="Fe_hyd_lg_C"/>
    <property type="match status" value="1"/>
</dbReference>
<keyword evidence="4" id="KW-1185">Reference proteome</keyword>
<evidence type="ECO:0000313" key="3">
    <source>
        <dbReference type="EMBL" id="EAR86745.2"/>
    </source>
</evidence>
<evidence type="ECO:0000259" key="2">
    <source>
        <dbReference type="Pfam" id="PF02906"/>
    </source>
</evidence>
<dbReference type="Gene3D" id="3.40.50.1780">
    <property type="match status" value="1"/>
</dbReference>
<dbReference type="PANTHER" id="PTHR11615">
    <property type="entry name" value="NITRATE, FORMATE, IRON DEHYDROGENASE"/>
    <property type="match status" value="1"/>
</dbReference>
<dbReference type="InterPro" id="IPR009016">
    <property type="entry name" value="Fe_hydrogenase"/>
</dbReference>
<dbReference type="OrthoDB" id="10253113at2759"/>
<protein>
    <submittedName>
        <fullName evidence="3">Iron only hydrogenase large subunit, carboxy-terminal domain protein</fullName>
    </submittedName>
</protein>
<organism evidence="3 4">
    <name type="scientific">Tetrahymena thermophila (strain SB210)</name>
    <dbReference type="NCBI Taxonomy" id="312017"/>
    <lineage>
        <taxon>Eukaryota</taxon>
        <taxon>Sar</taxon>
        <taxon>Alveolata</taxon>
        <taxon>Ciliophora</taxon>
        <taxon>Intramacronucleata</taxon>
        <taxon>Oligohymenophorea</taxon>
        <taxon>Hymenostomatida</taxon>
        <taxon>Tetrahymenina</taxon>
        <taxon>Tetrahymenidae</taxon>
        <taxon>Tetrahymena</taxon>
    </lineage>
</organism>
<dbReference type="InterPro" id="IPR004108">
    <property type="entry name" value="Fe_hydrogenase_lsu_C"/>
</dbReference>